<dbReference type="GO" id="GO:0000271">
    <property type="term" value="P:polysaccharide biosynthetic process"/>
    <property type="evidence" value="ECO:0007669"/>
    <property type="project" value="TreeGrafter"/>
</dbReference>
<dbReference type="AlphaFoldDB" id="V4PMF5"/>
<name>V4PMF5_9CAUL</name>
<feature type="domain" description="Acyltransferase 3" evidence="2">
    <location>
        <begin position="15"/>
        <end position="368"/>
    </location>
</feature>
<organism evidence="3 4">
    <name type="scientific">Asticcacaulis benevestitus DSM 16100 = ATCC BAA-896</name>
    <dbReference type="NCBI Taxonomy" id="1121022"/>
    <lineage>
        <taxon>Bacteria</taxon>
        <taxon>Pseudomonadati</taxon>
        <taxon>Pseudomonadota</taxon>
        <taxon>Alphaproteobacteria</taxon>
        <taxon>Caulobacterales</taxon>
        <taxon>Caulobacteraceae</taxon>
        <taxon>Asticcacaulis</taxon>
    </lineage>
</organism>
<comment type="caution">
    <text evidence="3">The sequence shown here is derived from an EMBL/GenBank/DDBJ whole genome shotgun (WGS) entry which is preliminary data.</text>
</comment>
<evidence type="ECO:0000259" key="2">
    <source>
        <dbReference type="Pfam" id="PF01757"/>
    </source>
</evidence>
<evidence type="ECO:0000313" key="4">
    <source>
        <dbReference type="Proteomes" id="UP000017837"/>
    </source>
</evidence>
<dbReference type="GO" id="GO:0016747">
    <property type="term" value="F:acyltransferase activity, transferring groups other than amino-acyl groups"/>
    <property type="evidence" value="ECO:0007669"/>
    <property type="project" value="InterPro"/>
</dbReference>
<feature type="transmembrane region" description="Helical" evidence="1">
    <location>
        <begin position="263"/>
        <end position="282"/>
    </location>
</feature>
<feature type="transmembrane region" description="Helical" evidence="1">
    <location>
        <begin position="89"/>
        <end position="107"/>
    </location>
</feature>
<protein>
    <recommendedName>
        <fullName evidence="2">Acyltransferase 3 domain-containing protein</fullName>
    </recommendedName>
</protein>
<feature type="transmembrane region" description="Helical" evidence="1">
    <location>
        <begin position="294"/>
        <end position="316"/>
    </location>
</feature>
<reference evidence="3 4" key="1">
    <citation type="journal article" date="2014" name="Nature">
        <title>Sequential evolution of bacterial morphology by co-option of a developmental regulator.</title>
        <authorList>
            <person name="Jiang C."/>
            <person name="Brown P.J."/>
            <person name="Ducret A."/>
            <person name="Brun Y.V."/>
        </authorList>
    </citation>
    <scope>NUCLEOTIDE SEQUENCE [LARGE SCALE GENOMIC DNA]</scope>
    <source>
        <strain evidence="3 4">DSM 16100</strain>
    </source>
</reference>
<dbReference type="EMBL" id="AWGB01000029">
    <property type="protein sequence ID" value="ESQ89441.1"/>
    <property type="molecule type" value="Genomic_DNA"/>
</dbReference>
<gene>
    <name evidence="3" type="ORF">ABENE_13765</name>
</gene>
<dbReference type="InterPro" id="IPR050879">
    <property type="entry name" value="Acyltransferase_3"/>
</dbReference>
<proteinExistence type="predicted"/>
<dbReference type="PATRIC" id="fig|1121022.4.peg.2800"/>
<feature type="transmembrane region" description="Helical" evidence="1">
    <location>
        <begin position="174"/>
        <end position="191"/>
    </location>
</feature>
<keyword evidence="4" id="KW-1185">Reference proteome</keyword>
<feature type="transmembrane region" description="Helical" evidence="1">
    <location>
        <begin position="233"/>
        <end position="257"/>
    </location>
</feature>
<dbReference type="PANTHER" id="PTHR23028:SF53">
    <property type="entry name" value="ACYL_TRANSF_3 DOMAIN-CONTAINING PROTEIN"/>
    <property type="match status" value="1"/>
</dbReference>
<evidence type="ECO:0000256" key="1">
    <source>
        <dbReference type="SAM" id="Phobius"/>
    </source>
</evidence>
<dbReference type="PANTHER" id="PTHR23028">
    <property type="entry name" value="ACETYLTRANSFERASE"/>
    <property type="match status" value="1"/>
</dbReference>
<dbReference type="GO" id="GO:0016020">
    <property type="term" value="C:membrane"/>
    <property type="evidence" value="ECO:0007669"/>
    <property type="project" value="TreeGrafter"/>
</dbReference>
<dbReference type="eggNOG" id="COG1835">
    <property type="taxonomic scope" value="Bacteria"/>
</dbReference>
<feature type="transmembrane region" description="Helical" evidence="1">
    <location>
        <begin position="203"/>
        <end position="221"/>
    </location>
</feature>
<dbReference type="Pfam" id="PF01757">
    <property type="entry name" value="Acyl_transf_3"/>
    <property type="match status" value="1"/>
</dbReference>
<feature type="transmembrane region" description="Helical" evidence="1">
    <location>
        <begin position="353"/>
        <end position="375"/>
    </location>
</feature>
<keyword evidence="1" id="KW-0472">Membrane</keyword>
<dbReference type="OrthoDB" id="9796461at2"/>
<sequence>MTPPSNKPVAREHFKSLDSWRGVCAILVAVHHFLLFSNNQFNGKIFHSLYLCVDFFFVLSGFVITYNYNNRIANISDLKSYAIKRIGRVWPLHVALMFALLALIMTVKHFNIPSPYTIGASPTTYDLRKFSLVLLLTNSYGFFSGGWNLPSWSISAELCSYIVFAFAFMRRAKLQYIVLITIISAAFTVGLSNDHMNLTANFGAFRCLWGFGMGSICFFIYDRYQVALRKASSILFAIAELSILGLIVCMLNFSVTMQGNTTAISYLAPIIFPVAVLIFAFERGLVSKFLKMKFLIYFGNLSYSIYMVHWIVLLALSSANYIYKLKQHLPAYDAVPMWGHLYWKWNLMENGEFFQFLCLFLILVVLISHVTYHMIEVPFRDMASRFVSNIKKNKSIGLISQ</sequence>
<accession>V4PMF5</accession>
<feature type="transmembrane region" description="Helical" evidence="1">
    <location>
        <begin position="149"/>
        <end position="167"/>
    </location>
</feature>
<keyword evidence="1" id="KW-1133">Transmembrane helix</keyword>
<feature type="transmembrane region" description="Helical" evidence="1">
    <location>
        <begin position="20"/>
        <end position="37"/>
    </location>
</feature>
<feature type="transmembrane region" description="Helical" evidence="1">
    <location>
        <begin position="49"/>
        <end position="69"/>
    </location>
</feature>
<dbReference type="STRING" id="1121022.GCA_000376105_03268"/>
<dbReference type="InterPro" id="IPR002656">
    <property type="entry name" value="Acyl_transf_3_dom"/>
</dbReference>
<dbReference type="Proteomes" id="UP000017837">
    <property type="component" value="Unassembled WGS sequence"/>
</dbReference>
<keyword evidence="1" id="KW-0812">Transmembrane</keyword>
<evidence type="ECO:0000313" key="3">
    <source>
        <dbReference type="EMBL" id="ESQ89441.1"/>
    </source>
</evidence>
<dbReference type="RefSeq" id="WP_018082938.1">
    <property type="nucleotide sequence ID" value="NZ_AQWM01000021.1"/>
</dbReference>